<dbReference type="SFLD" id="SFLDG01014">
    <property type="entry name" value="Terpene_Cyclase_Like_1_N-term"/>
    <property type="match status" value="1"/>
</dbReference>
<dbReference type="Gene3D" id="1.50.10.130">
    <property type="entry name" value="Terpene synthase, N-terminal domain"/>
    <property type="match status" value="1"/>
</dbReference>
<dbReference type="SUPFAM" id="SSF48239">
    <property type="entry name" value="Terpenoid cyclases/Protein prenyltransferases"/>
    <property type="match status" value="1"/>
</dbReference>
<dbReference type="InterPro" id="IPR050148">
    <property type="entry name" value="Terpene_synthase-like"/>
</dbReference>
<evidence type="ECO:0000256" key="1">
    <source>
        <dbReference type="ARBA" id="ARBA00001946"/>
    </source>
</evidence>
<reference evidence="4" key="1">
    <citation type="submission" date="2020-05" db="EMBL/GenBank/DDBJ databases">
        <title>WGS assembly of Panicum virgatum.</title>
        <authorList>
            <person name="Lovell J.T."/>
            <person name="Jenkins J."/>
            <person name="Shu S."/>
            <person name="Juenger T.E."/>
            <person name="Schmutz J."/>
        </authorList>
    </citation>
    <scope>NUCLEOTIDE SEQUENCE</scope>
    <source>
        <strain evidence="4">AP13</strain>
    </source>
</reference>
<dbReference type="PANTHER" id="PTHR31739">
    <property type="entry name" value="ENT-COPALYL DIPHOSPHATE SYNTHASE, CHLOROPLASTIC"/>
    <property type="match status" value="1"/>
</dbReference>
<dbReference type="EMBL" id="CM029037">
    <property type="protein sequence ID" value="KAG2659233.1"/>
    <property type="molecule type" value="Genomic_DNA"/>
</dbReference>
<sequence>MQGLTAPVAAFPATAALLRRRTAGAGTQQVQHALPGRARCWRRQRSHQGFIVEAIQGEAPEAVAHKPVVGKTHQHKGEPRHIDEMIDTIRAALRSVAGSDISVSPYDTAWIALVRKLDGGEGLQFPSCIEWIAKNQLPDGSWGDGAFFLVQDRLINTLACIIALKTWNVHSDKCNKGLSFIHENIRRLPEDDENWMLAGFETIFPTLLEMAKDICLDIPCDEPTLQDIYAKRDLKLAKITKELLHSVPTALLLSLEGMPDLDLDWDRLFKLQSPDGSFLSSAAPTAYALMQTGNKKCLEYLTDSVNTFNGGAPFTYPMELYERLWVVDRLGLSSYFRSEIDSYLDYAYRH</sequence>
<proteinExistence type="predicted"/>
<dbReference type="InterPro" id="IPR008930">
    <property type="entry name" value="Terpenoid_cyclase/PrenylTrfase"/>
</dbReference>
<evidence type="ECO:0000313" key="5">
    <source>
        <dbReference type="Proteomes" id="UP000823388"/>
    </source>
</evidence>
<gene>
    <name evidence="4" type="ORF">PVAP13_1KG363910</name>
</gene>
<dbReference type="AlphaFoldDB" id="A0A8T0XQ05"/>
<name>A0A8T0XQ05_PANVG</name>
<dbReference type="Proteomes" id="UP000823388">
    <property type="component" value="Chromosome 1K"/>
</dbReference>
<dbReference type="GO" id="GO:0009507">
    <property type="term" value="C:chloroplast"/>
    <property type="evidence" value="ECO:0007669"/>
    <property type="project" value="TreeGrafter"/>
</dbReference>
<evidence type="ECO:0000256" key="3">
    <source>
        <dbReference type="ARBA" id="ARBA00022842"/>
    </source>
</evidence>
<protein>
    <submittedName>
        <fullName evidence="4">Uncharacterized protein</fullName>
    </submittedName>
</protein>
<dbReference type="GO" id="GO:0010333">
    <property type="term" value="F:terpene synthase activity"/>
    <property type="evidence" value="ECO:0007669"/>
    <property type="project" value="InterPro"/>
</dbReference>
<keyword evidence="3" id="KW-0460">Magnesium</keyword>
<keyword evidence="5" id="KW-1185">Reference proteome</keyword>
<dbReference type="GO" id="GO:0009686">
    <property type="term" value="P:gibberellin biosynthetic process"/>
    <property type="evidence" value="ECO:0007669"/>
    <property type="project" value="TreeGrafter"/>
</dbReference>
<evidence type="ECO:0000256" key="2">
    <source>
        <dbReference type="ARBA" id="ARBA00022723"/>
    </source>
</evidence>
<evidence type="ECO:0000313" key="4">
    <source>
        <dbReference type="EMBL" id="KAG2659233.1"/>
    </source>
</evidence>
<dbReference type="InterPro" id="IPR036965">
    <property type="entry name" value="Terpene_synth_N_sf"/>
</dbReference>
<keyword evidence="2" id="KW-0479">Metal-binding</keyword>
<comment type="caution">
    <text evidence="4">The sequence shown here is derived from an EMBL/GenBank/DDBJ whole genome shotgun (WGS) entry which is preliminary data.</text>
</comment>
<organism evidence="4 5">
    <name type="scientific">Panicum virgatum</name>
    <name type="common">Blackwell switchgrass</name>
    <dbReference type="NCBI Taxonomy" id="38727"/>
    <lineage>
        <taxon>Eukaryota</taxon>
        <taxon>Viridiplantae</taxon>
        <taxon>Streptophyta</taxon>
        <taxon>Embryophyta</taxon>
        <taxon>Tracheophyta</taxon>
        <taxon>Spermatophyta</taxon>
        <taxon>Magnoliopsida</taxon>
        <taxon>Liliopsida</taxon>
        <taxon>Poales</taxon>
        <taxon>Poaceae</taxon>
        <taxon>PACMAD clade</taxon>
        <taxon>Panicoideae</taxon>
        <taxon>Panicodae</taxon>
        <taxon>Paniceae</taxon>
        <taxon>Panicinae</taxon>
        <taxon>Panicum</taxon>
        <taxon>Panicum sect. Hiantes</taxon>
    </lineage>
</organism>
<dbReference type="GO" id="GO:0000287">
    <property type="term" value="F:magnesium ion binding"/>
    <property type="evidence" value="ECO:0007669"/>
    <property type="project" value="TreeGrafter"/>
</dbReference>
<accession>A0A8T0XQ05</accession>
<comment type="cofactor">
    <cofactor evidence="1">
        <name>Mg(2+)</name>
        <dbReference type="ChEBI" id="CHEBI:18420"/>
    </cofactor>
</comment>
<dbReference type="Gene3D" id="1.50.10.160">
    <property type="match status" value="1"/>
</dbReference>
<dbReference type="PANTHER" id="PTHR31739:SF4">
    <property type="entry name" value="ENT-COPALYL DIPHOSPHATE SYNTHASE, CHLOROPLASTIC"/>
    <property type="match status" value="1"/>
</dbReference>